<evidence type="ECO:0000313" key="2">
    <source>
        <dbReference type="Proteomes" id="UP000034911"/>
    </source>
</evidence>
<dbReference type="Proteomes" id="UP000034911">
    <property type="component" value="Unassembled WGS sequence"/>
</dbReference>
<dbReference type="InterPro" id="IPR007445">
    <property type="entry name" value="PilO"/>
</dbReference>
<dbReference type="Pfam" id="PF04350">
    <property type="entry name" value="PilO"/>
    <property type="match status" value="1"/>
</dbReference>
<dbReference type="EMBL" id="LCLH01000007">
    <property type="protein sequence ID" value="KKU14031.1"/>
    <property type="molecule type" value="Genomic_DNA"/>
</dbReference>
<proteinExistence type="predicted"/>
<evidence type="ECO:0000313" key="1">
    <source>
        <dbReference type="EMBL" id="KKU14031.1"/>
    </source>
</evidence>
<accession>A0A0G1N081</accession>
<evidence type="ECO:0008006" key="3">
    <source>
        <dbReference type="Google" id="ProtNLM"/>
    </source>
</evidence>
<dbReference type="AlphaFoldDB" id="A0A0G1N081"/>
<protein>
    <recommendedName>
        <fullName evidence="3">Tfp pilus assembly protein PilO</fullName>
    </recommendedName>
</protein>
<sequence length="190" mass="21483">MLAYHEKKIIFFTGGMLLTLCLFVFLIILPSVRSITSFNQTIFKLQHDLELRYERTTNLRKSKTNLGKVRQLTSELQTLFLEQGHELDFIVFLEQIARARHLEQNIALPNKQPIKQNKLTALTAQLQVTGSYPDILAYLLDLEQAKLAIQLSGITITGGGHNSTNRQVTNTPNNQVTLSAQATAYVYPKP</sequence>
<reference evidence="1 2" key="1">
    <citation type="journal article" date="2015" name="Nature">
        <title>rRNA introns, odd ribosomes, and small enigmatic genomes across a large radiation of phyla.</title>
        <authorList>
            <person name="Brown C.T."/>
            <person name="Hug L.A."/>
            <person name="Thomas B.C."/>
            <person name="Sharon I."/>
            <person name="Castelle C.J."/>
            <person name="Singh A."/>
            <person name="Wilkins M.J."/>
            <person name="Williams K.H."/>
            <person name="Banfield J.F."/>
        </authorList>
    </citation>
    <scope>NUCLEOTIDE SEQUENCE [LARGE SCALE GENOMIC DNA]</scope>
</reference>
<name>A0A0G1N081_9BACT</name>
<organism evidence="1 2">
    <name type="scientific">Candidatus Magasanikbacteria bacterium GW2011_GWC2_45_8</name>
    <dbReference type="NCBI Taxonomy" id="1619050"/>
    <lineage>
        <taxon>Bacteria</taxon>
        <taxon>Candidatus Magasanikiibacteriota</taxon>
    </lineage>
</organism>
<gene>
    <name evidence="1" type="ORF">UX20_C0007G0009</name>
</gene>
<dbReference type="STRING" id="1619050.UX20_C0007G0009"/>
<dbReference type="InterPro" id="IPR014717">
    <property type="entry name" value="Transl_elong_EF1B/ribsomal_bS6"/>
</dbReference>
<dbReference type="Gene3D" id="3.30.70.60">
    <property type="match status" value="1"/>
</dbReference>
<comment type="caution">
    <text evidence="1">The sequence shown here is derived from an EMBL/GenBank/DDBJ whole genome shotgun (WGS) entry which is preliminary data.</text>
</comment>